<dbReference type="NCBIfam" id="NF010713">
    <property type="entry name" value="PRK14115.1"/>
    <property type="match status" value="1"/>
</dbReference>
<dbReference type="AlphaFoldDB" id="A0A9P1GP60"/>
<sequence>MFKQVDAKVKAALTRELNTGSHAIKVLMAVPKAEQEKPRARRRLAAVVIAFSVALGIRLGIATLDVSTIESYGTHTLVLLRHGESEWNLENRFTGWVDVDVSAKGAEEAVNAGRLMHEANLSLDIAFTSYQKRAIKTLNLALEELDALWIPVTKSWKLNERMYGDLQGLNKAETTNKFGEEQVTEWRRSYAVPPPPIKEDSPYHPRLDPKYKNIPKNKLPLAESLALTIDRVLPFFRQSIAPELRKGKKVLIAAHGNSLRALVKILDNVPEDKIVGLNIPTGVPLVYRLNRQLKPVPLPGHADLISGTYLGDPDWVQGKISGVKNQAKVR</sequence>
<feature type="binding site" evidence="6">
    <location>
        <begin position="187"/>
        <end position="188"/>
    </location>
    <ligand>
        <name>substrate</name>
    </ligand>
</feature>
<evidence type="ECO:0000256" key="9">
    <source>
        <dbReference type="SAM" id="Phobius"/>
    </source>
</evidence>
<accession>A0A9P1GP60</accession>
<comment type="catalytic activity">
    <reaction evidence="1 8">
        <text>(2R)-2-phosphoglycerate = (2R)-3-phosphoglycerate</text>
        <dbReference type="Rhea" id="RHEA:15901"/>
        <dbReference type="ChEBI" id="CHEBI:58272"/>
        <dbReference type="ChEBI" id="CHEBI:58289"/>
        <dbReference type="EC" id="5.4.2.11"/>
    </reaction>
</comment>
<feature type="binding site" evidence="6">
    <location>
        <begin position="94"/>
        <end position="95"/>
    </location>
    <ligand>
        <name>substrate</name>
    </ligand>
</feature>
<feature type="binding site" evidence="6">
    <location>
        <begin position="81"/>
        <end position="88"/>
    </location>
    <ligand>
        <name>substrate</name>
    </ligand>
</feature>
<dbReference type="EC" id="5.4.2.11" evidence="8"/>
<evidence type="ECO:0000256" key="7">
    <source>
        <dbReference type="PIRSR" id="PIRSR613078-3"/>
    </source>
</evidence>
<dbReference type="InterPro" id="IPR013078">
    <property type="entry name" value="His_Pase_superF_clade-1"/>
</dbReference>
<dbReference type="HAMAP" id="MF_01039">
    <property type="entry name" value="PGAM_GpmA"/>
    <property type="match status" value="1"/>
</dbReference>
<dbReference type="NCBIfam" id="TIGR01258">
    <property type="entry name" value="pgm_1"/>
    <property type="match status" value="1"/>
</dbReference>
<dbReference type="EMBL" id="CAMXCT030006695">
    <property type="protein sequence ID" value="CAL4805765.1"/>
    <property type="molecule type" value="Genomic_DNA"/>
</dbReference>
<feature type="transmembrane region" description="Helical" evidence="9">
    <location>
        <begin position="44"/>
        <end position="64"/>
    </location>
</feature>
<organism evidence="10">
    <name type="scientific">Cladocopium goreaui</name>
    <dbReference type="NCBI Taxonomy" id="2562237"/>
    <lineage>
        <taxon>Eukaryota</taxon>
        <taxon>Sar</taxon>
        <taxon>Alveolata</taxon>
        <taxon>Dinophyceae</taxon>
        <taxon>Suessiales</taxon>
        <taxon>Symbiodiniaceae</taxon>
        <taxon>Cladocopium</taxon>
    </lineage>
</organism>
<evidence type="ECO:0000256" key="4">
    <source>
        <dbReference type="ARBA" id="ARBA00023235"/>
    </source>
</evidence>
<dbReference type="Gene3D" id="3.40.50.1240">
    <property type="entry name" value="Phosphoglycerate mutase-like"/>
    <property type="match status" value="1"/>
</dbReference>
<feature type="site" description="Transition state stabilizer" evidence="7">
    <location>
        <position position="255"/>
    </location>
</feature>
<evidence type="ECO:0000256" key="2">
    <source>
        <dbReference type="ARBA" id="ARBA00006717"/>
    </source>
</evidence>
<keyword evidence="12" id="KW-1185">Reference proteome</keyword>
<feature type="active site" description="Proton donor/acceptor" evidence="5">
    <location>
        <position position="160"/>
    </location>
</feature>
<dbReference type="SMART" id="SM00855">
    <property type="entry name" value="PGAM"/>
    <property type="match status" value="1"/>
</dbReference>
<gene>
    <name evidence="10" type="ORF">C1SCF055_LOCUS43018</name>
</gene>
<dbReference type="InterPro" id="IPR029033">
    <property type="entry name" value="His_PPase_superfam"/>
</dbReference>
<protein>
    <recommendedName>
        <fullName evidence="8">Phosphoglycerate mutase</fullName>
        <ecNumber evidence="8">5.4.2.11</ecNumber>
    </recommendedName>
</protein>
<dbReference type="CDD" id="cd07067">
    <property type="entry name" value="HP_PGM_like"/>
    <property type="match status" value="1"/>
</dbReference>
<evidence type="ECO:0000256" key="8">
    <source>
        <dbReference type="RuleBase" id="RU004511"/>
    </source>
</evidence>
<dbReference type="Pfam" id="PF00300">
    <property type="entry name" value="His_Phos_1"/>
    <property type="match status" value="1"/>
</dbReference>
<dbReference type="EMBL" id="CAMXCT020006695">
    <property type="protein sequence ID" value="CAL1171828.1"/>
    <property type="molecule type" value="Genomic_DNA"/>
</dbReference>
<comment type="similarity">
    <text evidence="2 8">Belongs to the phosphoglycerate mutase family. BPG-dependent PGAM subfamily.</text>
</comment>
<dbReference type="InterPro" id="IPR005952">
    <property type="entry name" value="Phosphogly_mut1"/>
</dbReference>
<feature type="binding site" evidence="6">
    <location>
        <position position="133"/>
    </location>
    <ligand>
        <name>substrate</name>
    </ligand>
</feature>
<proteinExistence type="inferred from homology"/>
<dbReference type="OrthoDB" id="354304at2759"/>
<evidence type="ECO:0000313" key="10">
    <source>
        <dbReference type="EMBL" id="CAI4018453.1"/>
    </source>
</evidence>
<dbReference type="SUPFAM" id="SSF53254">
    <property type="entry name" value="Phosphoglycerate mutase-like"/>
    <property type="match status" value="1"/>
</dbReference>
<name>A0A9P1GP60_9DINO</name>
<evidence type="ECO:0000256" key="3">
    <source>
        <dbReference type="ARBA" id="ARBA00023152"/>
    </source>
</evidence>
<comment type="caution">
    <text evidence="10">The sequence shown here is derived from an EMBL/GenBank/DDBJ whole genome shotgun (WGS) entry which is preliminary data.</text>
</comment>
<evidence type="ECO:0000256" key="6">
    <source>
        <dbReference type="PIRSR" id="PIRSR613078-2"/>
    </source>
</evidence>
<dbReference type="GO" id="GO:0006096">
    <property type="term" value="P:glycolytic process"/>
    <property type="evidence" value="ECO:0007669"/>
    <property type="project" value="UniProtKB-KW"/>
</dbReference>
<evidence type="ECO:0000256" key="5">
    <source>
        <dbReference type="PIRSR" id="PIRSR613078-1"/>
    </source>
</evidence>
<dbReference type="FunFam" id="3.40.50.1240:FF:000003">
    <property type="entry name" value="2,3-bisphosphoglycerate-dependent phosphoglycerate mutase"/>
    <property type="match status" value="1"/>
</dbReference>
<keyword evidence="9" id="KW-1133">Transmembrane helix</keyword>
<dbReference type="InterPro" id="IPR001345">
    <property type="entry name" value="PG/BPGM_mutase_AS"/>
</dbReference>
<keyword evidence="4 8" id="KW-0413">Isomerase</keyword>
<dbReference type="PROSITE" id="PS00175">
    <property type="entry name" value="PG_MUTASE"/>
    <property type="match status" value="1"/>
</dbReference>
<dbReference type="GO" id="GO:0004619">
    <property type="term" value="F:phosphoglycerate mutase activity"/>
    <property type="evidence" value="ECO:0007669"/>
    <property type="project" value="UniProtKB-EC"/>
</dbReference>
<feature type="active site" description="Tele-phosphohistidine intermediate" evidence="5">
    <location>
        <position position="82"/>
    </location>
</feature>
<reference evidence="11 12" key="2">
    <citation type="submission" date="2024-05" db="EMBL/GenBank/DDBJ databases">
        <authorList>
            <person name="Chen Y."/>
            <person name="Shah S."/>
            <person name="Dougan E. K."/>
            <person name="Thang M."/>
            <person name="Chan C."/>
        </authorList>
    </citation>
    <scope>NUCLEOTIDE SEQUENCE [LARGE SCALE GENOMIC DNA]</scope>
</reference>
<keyword evidence="3 8" id="KW-0324">Glycolysis</keyword>
<evidence type="ECO:0000256" key="1">
    <source>
        <dbReference type="ARBA" id="ARBA00000380"/>
    </source>
</evidence>
<keyword evidence="9" id="KW-0472">Membrane</keyword>
<dbReference type="EMBL" id="CAMXCT010006695">
    <property type="protein sequence ID" value="CAI4018453.1"/>
    <property type="molecule type" value="Genomic_DNA"/>
</dbReference>
<feature type="binding site" evidence="6">
    <location>
        <begin position="256"/>
        <end position="257"/>
    </location>
    <ligand>
        <name>substrate</name>
    </ligand>
</feature>
<dbReference type="PANTHER" id="PTHR11931">
    <property type="entry name" value="PHOSPHOGLYCERATE MUTASE"/>
    <property type="match status" value="1"/>
</dbReference>
<feature type="binding site" evidence="6">
    <location>
        <position position="171"/>
    </location>
    <ligand>
        <name>substrate</name>
    </ligand>
</feature>
<evidence type="ECO:0000313" key="11">
    <source>
        <dbReference type="EMBL" id="CAL4805765.1"/>
    </source>
</evidence>
<feature type="binding site" evidence="6">
    <location>
        <begin position="160"/>
        <end position="163"/>
    </location>
    <ligand>
        <name>substrate</name>
    </ligand>
</feature>
<dbReference type="Proteomes" id="UP001152797">
    <property type="component" value="Unassembled WGS sequence"/>
</dbReference>
<evidence type="ECO:0000313" key="12">
    <source>
        <dbReference type="Proteomes" id="UP001152797"/>
    </source>
</evidence>
<reference evidence="10" key="1">
    <citation type="submission" date="2022-10" db="EMBL/GenBank/DDBJ databases">
        <authorList>
            <person name="Chen Y."/>
            <person name="Dougan E. K."/>
            <person name="Chan C."/>
            <person name="Rhodes N."/>
            <person name="Thang M."/>
        </authorList>
    </citation>
    <scope>NUCLEOTIDE SEQUENCE</scope>
</reference>
<keyword evidence="9" id="KW-0812">Transmembrane</keyword>